<keyword evidence="2 4" id="KW-0560">Oxidoreductase</keyword>
<dbReference type="PANTHER" id="PTHR43761:SF1">
    <property type="entry name" value="D-ISOMER SPECIFIC 2-HYDROXYACID DEHYDROGENASE CATALYTIC DOMAIN-CONTAINING PROTEIN-RELATED"/>
    <property type="match status" value="1"/>
</dbReference>
<evidence type="ECO:0000256" key="2">
    <source>
        <dbReference type="ARBA" id="ARBA00023002"/>
    </source>
</evidence>
<dbReference type="InterPro" id="IPR043322">
    <property type="entry name" value="CtBP"/>
</dbReference>
<keyword evidence="8" id="KW-1185">Reference proteome</keyword>
<dbReference type="InterPro" id="IPR006139">
    <property type="entry name" value="D-isomer_2_OHA_DH_cat_dom"/>
</dbReference>
<feature type="domain" description="D-isomer specific 2-hydroxyacid dehydrogenase NAD-binding" evidence="6">
    <location>
        <begin position="109"/>
        <end position="283"/>
    </location>
</feature>
<dbReference type="Pfam" id="PF00389">
    <property type="entry name" value="2-Hacid_dh"/>
    <property type="match status" value="1"/>
</dbReference>
<evidence type="ECO:0000256" key="4">
    <source>
        <dbReference type="RuleBase" id="RU003719"/>
    </source>
</evidence>
<dbReference type="SUPFAM" id="SSF51735">
    <property type="entry name" value="NAD(P)-binding Rossmann-fold domains"/>
    <property type="match status" value="1"/>
</dbReference>
<comment type="caution">
    <text evidence="7">The sequence shown here is derived from an EMBL/GenBank/DDBJ whole genome shotgun (WGS) entry which is preliminary data.</text>
</comment>
<evidence type="ECO:0000259" key="6">
    <source>
        <dbReference type="Pfam" id="PF02826"/>
    </source>
</evidence>
<dbReference type="SUPFAM" id="SSF52283">
    <property type="entry name" value="Formate/glycerate dehydrogenase catalytic domain-like"/>
    <property type="match status" value="1"/>
</dbReference>
<dbReference type="InterPro" id="IPR036291">
    <property type="entry name" value="NAD(P)-bd_dom_sf"/>
</dbReference>
<dbReference type="InterPro" id="IPR006140">
    <property type="entry name" value="D-isomer_DH_NAD-bd"/>
</dbReference>
<feature type="domain" description="D-isomer specific 2-hydroxyacid dehydrogenase catalytic" evidence="5">
    <location>
        <begin position="21"/>
        <end position="314"/>
    </location>
</feature>
<dbReference type="Pfam" id="PF02826">
    <property type="entry name" value="2-Hacid_dh_C"/>
    <property type="match status" value="1"/>
</dbReference>
<protein>
    <submittedName>
        <fullName evidence="7">C-terminal binding protein</fullName>
    </submittedName>
</protein>
<dbReference type="GO" id="GO:0016491">
    <property type="term" value="F:oxidoreductase activity"/>
    <property type="evidence" value="ECO:0007669"/>
    <property type="project" value="UniProtKB-KW"/>
</dbReference>
<dbReference type="InterPro" id="IPR050418">
    <property type="entry name" value="D-iso_2-hydroxyacid_DH_PdxB"/>
</dbReference>
<evidence type="ECO:0000313" key="8">
    <source>
        <dbReference type="Proteomes" id="UP001597052"/>
    </source>
</evidence>
<comment type="similarity">
    <text evidence="1 4">Belongs to the D-isomer specific 2-hydroxyacid dehydrogenase family.</text>
</comment>
<name>A0ABD6D794_9EURY</name>
<evidence type="ECO:0000256" key="1">
    <source>
        <dbReference type="ARBA" id="ARBA00005854"/>
    </source>
</evidence>
<evidence type="ECO:0000259" key="5">
    <source>
        <dbReference type="Pfam" id="PF00389"/>
    </source>
</evidence>
<evidence type="ECO:0000256" key="3">
    <source>
        <dbReference type="ARBA" id="ARBA00023027"/>
    </source>
</evidence>
<evidence type="ECO:0000313" key="7">
    <source>
        <dbReference type="EMBL" id="MFD1641330.1"/>
    </source>
</evidence>
<accession>A0ABD6D794</accession>
<sequence>MATVVVSDDAMIRTETLQAVLGDEAAVVSAAMDDVEDTVAAASEASGLVVDVNTPVPRVVFEECDRLQIVARAGVGVDRIDFEAAVEHDVTVTNVPDYCTEEVSTHAVSLLLAGVRRLNTYDRAIETGGWDWTDGQPIHRLTESTVGFLSFGQLAKRTAEKLAGFDCRLVAADPYVEAEAMADYGVEKVAFDELFEEADHISIHAPLTDETHHLFDREAFERMSDTAVLVNVGRGPIVDEDALLWALENDEIAAAGLDVLEDEPPENSPLAERDDVILTPHAAFYSEESLTELNEQIARGILAVFAGEQPENYVDPEADWL</sequence>
<dbReference type="CDD" id="cd05299">
    <property type="entry name" value="CtBP_dh"/>
    <property type="match status" value="1"/>
</dbReference>
<dbReference type="AlphaFoldDB" id="A0ABD6D794"/>
<proteinExistence type="inferred from homology"/>
<dbReference type="EMBL" id="JBHUDM010000001">
    <property type="protein sequence ID" value="MFD1641330.1"/>
    <property type="molecule type" value="Genomic_DNA"/>
</dbReference>
<dbReference type="Gene3D" id="3.40.50.720">
    <property type="entry name" value="NAD(P)-binding Rossmann-like Domain"/>
    <property type="match status" value="2"/>
</dbReference>
<dbReference type="Proteomes" id="UP001597052">
    <property type="component" value="Unassembled WGS sequence"/>
</dbReference>
<keyword evidence="3" id="KW-0520">NAD</keyword>
<dbReference type="RefSeq" id="WP_256395031.1">
    <property type="nucleotide sequence ID" value="NZ_JANHDJ010000001.1"/>
</dbReference>
<gene>
    <name evidence="7" type="ORF">ACFSBW_05500</name>
</gene>
<reference evidence="7 8" key="1">
    <citation type="journal article" date="2019" name="Int. J. Syst. Evol. Microbiol.">
        <title>The Global Catalogue of Microorganisms (GCM) 10K type strain sequencing project: providing services to taxonomists for standard genome sequencing and annotation.</title>
        <authorList>
            <consortium name="The Broad Institute Genomics Platform"/>
            <consortium name="The Broad Institute Genome Sequencing Center for Infectious Disease"/>
            <person name="Wu L."/>
            <person name="Ma J."/>
        </authorList>
    </citation>
    <scope>NUCLEOTIDE SEQUENCE [LARGE SCALE GENOMIC DNA]</scope>
    <source>
        <strain evidence="7 8">CGMCC 1.10593</strain>
    </source>
</reference>
<organism evidence="7 8">
    <name type="scientific">Halohasta litorea</name>
    <dbReference type="NCBI Taxonomy" id="869891"/>
    <lineage>
        <taxon>Archaea</taxon>
        <taxon>Methanobacteriati</taxon>
        <taxon>Methanobacteriota</taxon>
        <taxon>Stenosarchaea group</taxon>
        <taxon>Halobacteria</taxon>
        <taxon>Halobacteriales</taxon>
        <taxon>Haloferacaceae</taxon>
        <taxon>Halohasta</taxon>
    </lineage>
</organism>
<dbReference type="PANTHER" id="PTHR43761">
    <property type="entry name" value="D-ISOMER SPECIFIC 2-HYDROXYACID DEHYDROGENASE FAMILY PROTEIN (AFU_ORTHOLOGUE AFUA_1G13630)"/>
    <property type="match status" value="1"/>
</dbReference>